<dbReference type="GO" id="GO:0005886">
    <property type="term" value="C:plasma membrane"/>
    <property type="evidence" value="ECO:0007669"/>
    <property type="project" value="TreeGrafter"/>
</dbReference>
<feature type="transmembrane region" description="Helical" evidence="8">
    <location>
        <begin position="265"/>
        <end position="287"/>
    </location>
</feature>
<evidence type="ECO:0000259" key="9">
    <source>
        <dbReference type="PROSITE" id="PS50262"/>
    </source>
</evidence>
<evidence type="ECO:0000256" key="1">
    <source>
        <dbReference type="ARBA" id="ARBA00004141"/>
    </source>
</evidence>
<dbReference type="EMBL" id="CAJNOJ010000595">
    <property type="protein sequence ID" value="CAF1492987.1"/>
    <property type="molecule type" value="Genomic_DNA"/>
</dbReference>
<keyword evidence="7" id="KW-0807">Transducer</keyword>
<dbReference type="GO" id="GO:0004930">
    <property type="term" value="F:G protein-coupled receptor activity"/>
    <property type="evidence" value="ECO:0007669"/>
    <property type="project" value="UniProtKB-KW"/>
</dbReference>
<evidence type="ECO:0000256" key="4">
    <source>
        <dbReference type="ARBA" id="ARBA00023040"/>
    </source>
</evidence>
<evidence type="ECO:0000313" key="11">
    <source>
        <dbReference type="Proteomes" id="UP000663852"/>
    </source>
</evidence>
<evidence type="ECO:0000256" key="3">
    <source>
        <dbReference type="ARBA" id="ARBA00022989"/>
    </source>
</evidence>
<dbReference type="SUPFAM" id="SSF81321">
    <property type="entry name" value="Family A G protein-coupled receptor-like"/>
    <property type="match status" value="1"/>
</dbReference>
<evidence type="ECO:0000313" key="10">
    <source>
        <dbReference type="EMBL" id="CAF1492987.1"/>
    </source>
</evidence>
<dbReference type="Gene3D" id="1.20.1070.10">
    <property type="entry name" value="Rhodopsin 7-helix transmembrane proteins"/>
    <property type="match status" value="1"/>
</dbReference>
<feature type="transmembrane region" description="Helical" evidence="8">
    <location>
        <begin position="23"/>
        <end position="43"/>
    </location>
</feature>
<gene>
    <name evidence="10" type="ORF">EDS130_LOCUS42139</name>
</gene>
<keyword evidence="2 8" id="KW-0812">Transmembrane</keyword>
<reference evidence="10" key="1">
    <citation type="submission" date="2021-02" db="EMBL/GenBank/DDBJ databases">
        <authorList>
            <person name="Nowell W R."/>
        </authorList>
    </citation>
    <scope>NUCLEOTIDE SEQUENCE</scope>
</reference>
<evidence type="ECO:0000256" key="6">
    <source>
        <dbReference type="ARBA" id="ARBA00023170"/>
    </source>
</evidence>
<sequence>MSNAAEKDEILRLQSIAKFLDGYVILALIVIGTIGNVTNIIVFLRHRSLRRMSNCIFLIMFSISNLTSLWSSRFPRSILTITSIDVLAASIFYCKFRWLFGRWSFYMSYIYLCLSCIDRYLNTSRHETFRRLVSFKRAVFVTVLISLIYFIIFVPDAVYYSGYECTASSSDRAIYQRFINYFNLVMCSTVPMVILGTFSLLTWYNLYSTRNSPRTTFYRQVNLMMIVEFTVIFIGVTPNFVFNIYTEITQSMVKSRLRTAQETVWRNACVVCSFSLYIGTFYIYFMISNAFRQNVRAALCFRKLNQIGIQTAPVQYMRTTH</sequence>
<organism evidence="10 11">
    <name type="scientific">Adineta ricciae</name>
    <name type="common">Rotifer</name>
    <dbReference type="NCBI Taxonomy" id="249248"/>
    <lineage>
        <taxon>Eukaryota</taxon>
        <taxon>Metazoa</taxon>
        <taxon>Spiralia</taxon>
        <taxon>Gnathifera</taxon>
        <taxon>Rotifera</taxon>
        <taxon>Eurotatoria</taxon>
        <taxon>Bdelloidea</taxon>
        <taxon>Adinetida</taxon>
        <taxon>Adinetidae</taxon>
        <taxon>Adineta</taxon>
    </lineage>
</organism>
<name>A0A815SVF5_ADIRI</name>
<evidence type="ECO:0000256" key="5">
    <source>
        <dbReference type="ARBA" id="ARBA00023136"/>
    </source>
</evidence>
<evidence type="ECO:0000256" key="2">
    <source>
        <dbReference type="ARBA" id="ARBA00022692"/>
    </source>
</evidence>
<dbReference type="PANTHER" id="PTHR24243">
    <property type="entry name" value="G-PROTEIN COUPLED RECEPTOR"/>
    <property type="match status" value="1"/>
</dbReference>
<feature type="transmembrane region" description="Helical" evidence="8">
    <location>
        <begin position="138"/>
        <end position="161"/>
    </location>
</feature>
<keyword evidence="4" id="KW-0297">G-protein coupled receptor</keyword>
<dbReference type="PANTHER" id="PTHR24243:SF233">
    <property type="entry name" value="THYROTROPIN-RELEASING HORMONE RECEPTOR"/>
    <property type="match status" value="1"/>
</dbReference>
<dbReference type="OrthoDB" id="10308669at2759"/>
<accession>A0A815SVF5</accession>
<evidence type="ECO:0000256" key="7">
    <source>
        <dbReference type="ARBA" id="ARBA00023224"/>
    </source>
</evidence>
<feature type="domain" description="G-protein coupled receptors family 1 profile" evidence="9">
    <location>
        <begin position="35"/>
        <end position="316"/>
    </location>
</feature>
<feature type="transmembrane region" description="Helical" evidence="8">
    <location>
        <begin position="181"/>
        <end position="204"/>
    </location>
</feature>
<comment type="subcellular location">
    <subcellularLocation>
        <location evidence="1">Membrane</location>
        <topology evidence="1">Multi-pass membrane protein</topology>
    </subcellularLocation>
</comment>
<evidence type="ECO:0000256" key="8">
    <source>
        <dbReference type="SAM" id="Phobius"/>
    </source>
</evidence>
<dbReference type="Proteomes" id="UP000663852">
    <property type="component" value="Unassembled WGS sequence"/>
</dbReference>
<protein>
    <recommendedName>
        <fullName evidence="9">G-protein coupled receptors family 1 profile domain-containing protein</fullName>
    </recommendedName>
</protein>
<keyword evidence="5 8" id="KW-0472">Membrane</keyword>
<feature type="transmembrane region" description="Helical" evidence="8">
    <location>
        <begin position="225"/>
        <end position="245"/>
    </location>
</feature>
<proteinExistence type="predicted"/>
<keyword evidence="3 8" id="KW-1133">Transmembrane helix</keyword>
<comment type="caution">
    <text evidence="10">The sequence shown here is derived from an EMBL/GenBank/DDBJ whole genome shotgun (WGS) entry which is preliminary data.</text>
</comment>
<dbReference type="PROSITE" id="PS50262">
    <property type="entry name" value="G_PROTEIN_RECEP_F1_2"/>
    <property type="match status" value="1"/>
</dbReference>
<dbReference type="InterPro" id="IPR000276">
    <property type="entry name" value="GPCR_Rhodpsn"/>
</dbReference>
<dbReference type="Pfam" id="PF00001">
    <property type="entry name" value="7tm_1"/>
    <property type="match status" value="1"/>
</dbReference>
<keyword evidence="6" id="KW-0675">Receptor</keyword>
<dbReference type="InterPro" id="IPR017452">
    <property type="entry name" value="GPCR_Rhodpsn_7TM"/>
</dbReference>
<dbReference type="AlphaFoldDB" id="A0A815SVF5"/>